<organism evidence="5 6">
    <name type="scientific">Bariatricus massiliensis</name>
    <dbReference type="NCBI Taxonomy" id="1745713"/>
    <lineage>
        <taxon>Bacteria</taxon>
        <taxon>Bacillati</taxon>
        <taxon>Bacillota</taxon>
        <taxon>Clostridia</taxon>
        <taxon>Lachnospirales</taxon>
        <taxon>Lachnospiraceae</taxon>
        <taxon>Bariatricus</taxon>
    </lineage>
</organism>
<dbReference type="EC" id="1.3.1.54" evidence="5"/>
<dbReference type="Pfam" id="PF02571">
    <property type="entry name" value="CbiJ"/>
    <property type="match status" value="1"/>
</dbReference>
<evidence type="ECO:0000256" key="2">
    <source>
        <dbReference type="ARBA" id="ARBA00022573"/>
    </source>
</evidence>
<dbReference type="EMBL" id="JAJCIS010000002">
    <property type="protein sequence ID" value="MCB7386878.1"/>
    <property type="molecule type" value="Genomic_DNA"/>
</dbReference>
<dbReference type="SUPFAM" id="SSF159664">
    <property type="entry name" value="CobE/GbiG C-terminal domain-like"/>
    <property type="match status" value="1"/>
</dbReference>
<evidence type="ECO:0000256" key="1">
    <source>
        <dbReference type="ARBA" id="ARBA00004953"/>
    </source>
</evidence>
<evidence type="ECO:0000259" key="4">
    <source>
        <dbReference type="Pfam" id="PF01890"/>
    </source>
</evidence>
<dbReference type="PANTHER" id="PTHR36925:SF1">
    <property type="entry name" value="COBALT-PRECORRIN-6A REDUCTASE"/>
    <property type="match status" value="1"/>
</dbReference>
<evidence type="ECO:0000256" key="3">
    <source>
        <dbReference type="ARBA" id="ARBA00023002"/>
    </source>
</evidence>
<gene>
    <name evidence="5" type="primary">cobK</name>
    <name evidence="5" type="ORF">LIZ65_06220</name>
</gene>
<dbReference type="InterPro" id="IPR036518">
    <property type="entry name" value="CobE/GbiG_C_sf"/>
</dbReference>
<protein>
    <submittedName>
        <fullName evidence="5">Precorrin-6A reductase</fullName>
        <ecNumber evidence="5">1.3.1.54</ecNumber>
    </submittedName>
</protein>
<keyword evidence="3 5" id="KW-0560">Oxidoreductase</keyword>
<keyword evidence="6" id="KW-1185">Reference proteome</keyword>
<proteinExistence type="predicted"/>
<keyword evidence="2" id="KW-0169">Cobalamin biosynthesis</keyword>
<dbReference type="Proteomes" id="UP001299546">
    <property type="component" value="Unassembled WGS sequence"/>
</dbReference>
<name>A0ABS8DEN8_9FIRM</name>
<evidence type="ECO:0000313" key="6">
    <source>
        <dbReference type="Proteomes" id="UP001299546"/>
    </source>
</evidence>
<dbReference type="InterPro" id="IPR003723">
    <property type="entry name" value="Precorrin-6x_reduct"/>
</dbReference>
<sequence>MGIGCRRGAKKELLEAGLWKVLEANGAGIKDVAAFASIDLKRDEAGILELVDKYGIPFYTYSAEELQAVKEVSSRSKFVRQTVGVDNVCERAARLACPRGRLIQPKLCTEGAAFALVKKCLRILIFAGTTEGRLVSEKLAGLPVDIWVSTATEYGKECILSGASPEAIHVTAGRMDEQAIESFIREQDIHLVVDATHPYACEVTKNISAACTACGTAYLRCLREQGGIGGKARERMVWKKSVGEAVEYLKATEGNIFLSTGSKELRRYTEIPDYRERCYARVLSTKEAVEASVALGFQGAHLIAMQGPFSKEMNTLMLRETKAKYFVTKESGKAGGFLEKAEAANATGAVLVVIGRPEETGMSVDGTVEYIKGLL</sequence>
<accession>A0ABS8DEN8</accession>
<dbReference type="Gene3D" id="3.30.420.180">
    <property type="entry name" value="CobE/GbiG C-terminal domain"/>
    <property type="match status" value="1"/>
</dbReference>
<feature type="domain" description="CobE/GbiG C-terminal" evidence="4">
    <location>
        <begin position="1"/>
        <end position="116"/>
    </location>
</feature>
<dbReference type="GO" id="GO:0016994">
    <property type="term" value="F:precorrin-6A reductase activity"/>
    <property type="evidence" value="ECO:0007669"/>
    <property type="project" value="UniProtKB-EC"/>
</dbReference>
<reference evidence="5 6" key="1">
    <citation type="submission" date="2021-10" db="EMBL/GenBank/DDBJ databases">
        <title>Collection of gut derived symbiotic bacterial strains cultured from healthy donors.</title>
        <authorList>
            <person name="Lin H."/>
            <person name="Littmann E."/>
            <person name="Kohout C."/>
            <person name="Pamer E.G."/>
        </authorList>
    </citation>
    <scope>NUCLEOTIDE SEQUENCE [LARGE SCALE GENOMIC DNA]</scope>
    <source>
        <strain evidence="5 6">DFI.1.165</strain>
    </source>
</reference>
<dbReference type="NCBIfam" id="TIGR00715">
    <property type="entry name" value="precor6x_red"/>
    <property type="match status" value="1"/>
</dbReference>
<dbReference type="InterPro" id="IPR002750">
    <property type="entry name" value="CobE/GbiG_C"/>
</dbReference>
<dbReference type="PROSITE" id="PS51014">
    <property type="entry name" value="COBK_CBIJ"/>
    <property type="match status" value="1"/>
</dbReference>
<comment type="caution">
    <text evidence="5">The sequence shown here is derived from an EMBL/GenBank/DDBJ whole genome shotgun (WGS) entry which is preliminary data.</text>
</comment>
<dbReference type="Pfam" id="PF01890">
    <property type="entry name" value="CbiG_C"/>
    <property type="match status" value="1"/>
</dbReference>
<comment type="pathway">
    <text evidence="1">Cofactor biosynthesis; adenosylcobalamin biosynthesis.</text>
</comment>
<evidence type="ECO:0000313" key="5">
    <source>
        <dbReference type="EMBL" id="MCB7386878.1"/>
    </source>
</evidence>
<dbReference type="PANTHER" id="PTHR36925">
    <property type="entry name" value="COBALT-PRECORRIN-6A REDUCTASE"/>
    <property type="match status" value="1"/>
</dbReference>